<reference evidence="8" key="1">
    <citation type="journal article" date="2019" name="Int. J. Syst. Evol. Microbiol.">
        <title>The Global Catalogue of Microorganisms (GCM) 10K type strain sequencing project: providing services to taxonomists for standard genome sequencing and annotation.</title>
        <authorList>
            <consortium name="The Broad Institute Genomics Platform"/>
            <consortium name="The Broad Institute Genome Sequencing Center for Infectious Disease"/>
            <person name="Wu L."/>
            <person name="Ma J."/>
        </authorList>
    </citation>
    <scope>NUCLEOTIDE SEQUENCE [LARGE SCALE GENOMIC DNA]</scope>
    <source>
        <strain evidence="8">CCUG 57113</strain>
    </source>
</reference>
<evidence type="ECO:0000256" key="1">
    <source>
        <dbReference type="ARBA" id="ARBA00004141"/>
    </source>
</evidence>
<dbReference type="PANTHER" id="PTHR21716">
    <property type="entry name" value="TRANSMEMBRANE PROTEIN"/>
    <property type="match status" value="1"/>
</dbReference>
<gene>
    <name evidence="7" type="primary">ytvI</name>
    <name evidence="7" type="ORF">ACFPPD_06565</name>
</gene>
<dbReference type="NCBIfam" id="TIGR02872">
    <property type="entry name" value="spore_ytvI"/>
    <property type="match status" value="1"/>
</dbReference>
<evidence type="ECO:0000256" key="2">
    <source>
        <dbReference type="ARBA" id="ARBA00009773"/>
    </source>
</evidence>
<evidence type="ECO:0000313" key="7">
    <source>
        <dbReference type="EMBL" id="MFC5468376.1"/>
    </source>
</evidence>
<evidence type="ECO:0000313" key="8">
    <source>
        <dbReference type="Proteomes" id="UP001596105"/>
    </source>
</evidence>
<feature type="transmembrane region" description="Helical" evidence="6">
    <location>
        <begin position="142"/>
        <end position="167"/>
    </location>
</feature>
<dbReference type="RefSeq" id="WP_209748673.1">
    <property type="nucleotide sequence ID" value="NZ_JBHSMH010000011.1"/>
</dbReference>
<dbReference type="InterPro" id="IPR002549">
    <property type="entry name" value="AI-2E-like"/>
</dbReference>
<dbReference type="Pfam" id="PF01594">
    <property type="entry name" value="AI-2E_transport"/>
    <property type="match status" value="1"/>
</dbReference>
<evidence type="ECO:0000256" key="4">
    <source>
        <dbReference type="ARBA" id="ARBA00022989"/>
    </source>
</evidence>
<feature type="transmembrane region" description="Helical" evidence="6">
    <location>
        <begin position="6"/>
        <end position="36"/>
    </location>
</feature>
<dbReference type="Proteomes" id="UP001596105">
    <property type="component" value="Unassembled WGS sequence"/>
</dbReference>
<comment type="caution">
    <text evidence="7">The sequence shown here is derived from an EMBL/GenBank/DDBJ whole genome shotgun (WGS) entry which is preliminary data.</text>
</comment>
<keyword evidence="8" id="KW-1185">Reference proteome</keyword>
<feature type="transmembrane region" description="Helical" evidence="6">
    <location>
        <begin position="266"/>
        <end position="286"/>
    </location>
</feature>
<feature type="transmembrane region" description="Helical" evidence="6">
    <location>
        <begin position="57"/>
        <end position="79"/>
    </location>
</feature>
<keyword evidence="5 6" id="KW-0472">Membrane</keyword>
<feature type="transmembrane region" description="Helical" evidence="6">
    <location>
        <begin position="232"/>
        <end position="254"/>
    </location>
</feature>
<comment type="similarity">
    <text evidence="2">Belongs to the autoinducer-2 exporter (AI-2E) (TC 2.A.86) family.</text>
</comment>
<comment type="subcellular location">
    <subcellularLocation>
        <location evidence="1">Membrane</location>
        <topology evidence="1">Multi-pass membrane protein</topology>
    </subcellularLocation>
</comment>
<feature type="transmembrane region" description="Helical" evidence="6">
    <location>
        <begin position="207"/>
        <end position="226"/>
    </location>
</feature>
<name>A0ABW0LV08_9BACL</name>
<evidence type="ECO:0000256" key="3">
    <source>
        <dbReference type="ARBA" id="ARBA00022692"/>
    </source>
</evidence>
<keyword evidence="4 6" id="KW-1133">Transmembrane helix</keyword>
<dbReference type="InterPro" id="IPR014227">
    <property type="entry name" value="YtvI-like"/>
</dbReference>
<dbReference type="PANTHER" id="PTHR21716:SF68">
    <property type="entry name" value="TRANSPORT PROTEIN YTVI-RELATED"/>
    <property type="match status" value="1"/>
</dbReference>
<protein>
    <submittedName>
        <fullName evidence="7">Sporulation integral membrane protein YtvI</fullName>
    </submittedName>
</protein>
<sequence length="344" mass="37836">MPIRTLLFVVVSLLFLYLLFTVGAPFLLALVIAIFLEPLTQLLIRRTGMNRLAASTISSTLFTVLLLGLLGLIGMKLIIELRTFLDRLPDTLNNANAYIKDLIDQAQRYSNQGEDPVPHQLEQWLSNITGALGQLSTKLSGILFGFATGIPDFFIFFIVFLVAVYLFTLSLPVMKSSFLSLFEDKSKLQVEEVLASLRQSVFGFLRAQFFISMITYLMSFVGLLLIGTGYPLAIALLIVIVDILPILGVGSALIPWAIYRIVIGDMYTGIGLVILFLVITVVRRIVEPKILGDAVGIGALSALISLYVGYELVGVVGVFLGPIVVIVFSAMRKAGLFDFKIKFQ</sequence>
<dbReference type="EMBL" id="JBHSMH010000011">
    <property type="protein sequence ID" value="MFC5468376.1"/>
    <property type="molecule type" value="Genomic_DNA"/>
</dbReference>
<proteinExistence type="inferred from homology"/>
<organism evidence="7 8">
    <name type="scientific">Cohnella suwonensis</name>
    <dbReference type="NCBI Taxonomy" id="696072"/>
    <lineage>
        <taxon>Bacteria</taxon>
        <taxon>Bacillati</taxon>
        <taxon>Bacillota</taxon>
        <taxon>Bacilli</taxon>
        <taxon>Bacillales</taxon>
        <taxon>Paenibacillaceae</taxon>
        <taxon>Cohnella</taxon>
    </lineage>
</organism>
<feature type="transmembrane region" description="Helical" evidence="6">
    <location>
        <begin position="306"/>
        <end position="330"/>
    </location>
</feature>
<evidence type="ECO:0000256" key="5">
    <source>
        <dbReference type="ARBA" id="ARBA00023136"/>
    </source>
</evidence>
<keyword evidence="3 6" id="KW-0812">Transmembrane</keyword>
<evidence type="ECO:0000256" key="6">
    <source>
        <dbReference type="SAM" id="Phobius"/>
    </source>
</evidence>
<accession>A0ABW0LV08</accession>